<dbReference type="Pfam" id="PF05037">
    <property type="entry name" value="DUF669"/>
    <property type="match status" value="1"/>
</dbReference>
<evidence type="ECO:0000313" key="3">
    <source>
        <dbReference type="EMBL" id="VCU07853.1"/>
    </source>
</evidence>
<sequence length="189" mass="20184">MVEFLETFDPNEVPEDDRSFDPIPAGEYLMQVIESEIKSTKSGSGEQLVLTLEVVEGPCANRRVWDRLNIRNQNADAQRIAQRSLADLCLAVGVMSLRDTEDLHFKPFIGKVTIKTDKSGQYGPQNAVRYKPRGGQPPAGKSAPQGQSAARPSSAPSAGSGQSAGRTSLATTASPSRAAAGGGSRPWSR</sequence>
<keyword evidence="2" id="KW-0614">Plasmid</keyword>
<evidence type="ECO:0000313" key="2">
    <source>
        <dbReference type="EMBL" id="VCU06606.1"/>
    </source>
</evidence>
<name>A0A3S5CY10_9BRAD</name>
<dbReference type="EMBL" id="UWOC01000077">
    <property type="protein sequence ID" value="VCU07853.1"/>
    <property type="molecule type" value="Genomic_DNA"/>
</dbReference>
<feature type="region of interest" description="Disordered" evidence="1">
    <location>
        <begin position="116"/>
        <end position="189"/>
    </location>
</feature>
<dbReference type="EMBL" id="LR026982">
    <property type="protein sequence ID" value="VCU06606.1"/>
    <property type="molecule type" value="Genomic_DNA"/>
</dbReference>
<dbReference type="Proteomes" id="UP000289200">
    <property type="component" value="Unassembled WGS sequence"/>
</dbReference>
<keyword evidence="4" id="KW-1185">Reference proteome</keyword>
<dbReference type="OrthoDB" id="5220at2"/>
<evidence type="ECO:0000256" key="1">
    <source>
        <dbReference type="SAM" id="MobiDB-lite"/>
    </source>
</evidence>
<feature type="compositionally biased region" description="Low complexity" evidence="1">
    <location>
        <begin position="142"/>
        <end position="179"/>
    </location>
</feature>
<reference evidence="3" key="2">
    <citation type="submission" date="2018-10" db="EMBL/GenBank/DDBJ databases">
        <authorList>
            <person name="Peiro R."/>
            <person name="Begona"/>
            <person name="Cbmso G."/>
            <person name="Lopez M."/>
            <person name="Gonzalez S."/>
            <person name="Sacristan E."/>
            <person name="Castillo E."/>
        </authorList>
    </citation>
    <scope>NUCLEOTIDE SEQUENCE</scope>
    <source>
        <strain evidence="3">Rhod_genome</strain>
        <strain evidence="2">Rhod_plasmid</strain>
        <plasmid evidence="2">1</plasmid>
    </source>
</reference>
<protein>
    <recommendedName>
        <fullName evidence="5">DUF669 domain-containing protein</fullName>
    </recommendedName>
</protein>
<evidence type="ECO:0008006" key="5">
    <source>
        <dbReference type="Google" id="ProtNLM"/>
    </source>
</evidence>
<reference evidence="4" key="1">
    <citation type="submission" date="2018-10" db="EMBL/GenBank/DDBJ databases">
        <authorList>
            <person name="Peiro R."/>
            <person name="Begona"/>
            <person name="Cbmso G."/>
            <person name="Lopez M."/>
            <person name="Gonzalez S."/>
            <person name="Sacristan E."/>
            <person name="Castillo E."/>
        </authorList>
    </citation>
    <scope>NUCLEOTIDE SEQUENCE [LARGE SCALE GENOMIC DNA]</scope>
</reference>
<feature type="compositionally biased region" description="Gly residues" evidence="1">
    <location>
        <begin position="180"/>
        <end position="189"/>
    </location>
</feature>
<organism evidence="3 4">
    <name type="scientific">Rhodoplanes serenus</name>
    <dbReference type="NCBI Taxonomy" id="200615"/>
    <lineage>
        <taxon>Bacteria</taxon>
        <taxon>Pseudomonadati</taxon>
        <taxon>Pseudomonadota</taxon>
        <taxon>Alphaproteobacteria</taxon>
        <taxon>Hyphomicrobiales</taxon>
        <taxon>Nitrobacteraceae</taxon>
        <taxon>Rhodoplanes</taxon>
    </lineage>
</organism>
<geneLocation type="plasmid" evidence="2">
    <name>1</name>
</geneLocation>
<gene>
    <name evidence="3" type="ORF">RHODGE_RHODGE_01003</name>
    <name evidence="2" type="ORF">RHODPL_RHODPL_00055</name>
</gene>
<proteinExistence type="predicted"/>
<dbReference type="AlphaFoldDB" id="A0A3S5CY10"/>
<dbReference type="RefSeq" id="WP_129608026.1">
    <property type="nucleotide sequence ID" value="NZ_LR026982.1"/>
</dbReference>
<dbReference type="InterPro" id="IPR007731">
    <property type="entry name" value="DUF669"/>
</dbReference>
<evidence type="ECO:0000313" key="4">
    <source>
        <dbReference type="Proteomes" id="UP000289200"/>
    </source>
</evidence>
<accession>A0A3S5CY10</accession>